<comment type="caution">
    <text evidence="7">The sequence shown here is derived from an EMBL/GenBank/DDBJ whole genome shotgun (WGS) entry which is preliminary data.</text>
</comment>
<evidence type="ECO:0000256" key="5">
    <source>
        <dbReference type="PIRSR" id="PIRSR015582-2"/>
    </source>
</evidence>
<evidence type="ECO:0000313" key="7">
    <source>
        <dbReference type="EMBL" id="TMJ08647.1"/>
    </source>
</evidence>
<accession>A0A537LLV0</accession>
<feature type="binding site" evidence="4">
    <location>
        <position position="70"/>
    </location>
    <ligand>
        <name>substrate</name>
    </ligand>
</feature>
<keyword evidence="7" id="KW-0456">Lyase</keyword>
<feature type="binding site" evidence="4">
    <location>
        <position position="133"/>
    </location>
    <ligand>
        <name>substrate</name>
    </ligand>
</feature>
<dbReference type="Pfam" id="PF03328">
    <property type="entry name" value="HpcH_HpaI"/>
    <property type="match status" value="1"/>
</dbReference>
<organism evidence="7 8">
    <name type="scientific">Candidatus Segetimicrobium genomatis</name>
    <dbReference type="NCBI Taxonomy" id="2569760"/>
    <lineage>
        <taxon>Bacteria</taxon>
        <taxon>Bacillati</taxon>
        <taxon>Candidatus Sysuimicrobiota</taxon>
        <taxon>Candidatus Sysuimicrobiia</taxon>
        <taxon>Candidatus Sysuimicrobiales</taxon>
        <taxon>Candidatus Segetimicrobiaceae</taxon>
        <taxon>Candidatus Segetimicrobium</taxon>
    </lineage>
</organism>
<dbReference type="InterPro" id="IPR015813">
    <property type="entry name" value="Pyrv/PenolPyrv_kinase-like_dom"/>
</dbReference>
<dbReference type="GO" id="GO:0016829">
    <property type="term" value="F:lyase activity"/>
    <property type="evidence" value="ECO:0007669"/>
    <property type="project" value="UniProtKB-KW"/>
</dbReference>
<feature type="binding site" evidence="5">
    <location>
        <position position="133"/>
    </location>
    <ligand>
        <name>Mg(2+)</name>
        <dbReference type="ChEBI" id="CHEBI:18420"/>
    </ligand>
</feature>
<dbReference type="Proteomes" id="UP000320393">
    <property type="component" value="Unassembled WGS sequence"/>
</dbReference>
<dbReference type="AlphaFoldDB" id="A0A537LLV0"/>
<dbReference type="InterPro" id="IPR005000">
    <property type="entry name" value="Aldolase/citrate-lyase_domain"/>
</dbReference>
<evidence type="ECO:0000256" key="4">
    <source>
        <dbReference type="PIRSR" id="PIRSR015582-1"/>
    </source>
</evidence>
<keyword evidence="2 5" id="KW-0479">Metal-binding</keyword>
<dbReference type="GO" id="GO:0000287">
    <property type="term" value="F:magnesium ion binding"/>
    <property type="evidence" value="ECO:0007669"/>
    <property type="project" value="TreeGrafter"/>
</dbReference>
<dbReference type="GO" id="GO:0006107">
    <property type="term" value="P:oxaloacetate metabolic process"/>
    <property type="evidence" value="ECO:0007669"/>
    <property type="project" value="TreeGrafter"/>
</dbReference>
<dbReference type="PANTHER" id="PTHR32308:SF0">
    <property type="entry name" value="HPCH_HPAI ALDOLASE_CITRATE LYASE DOMAIN-CONTAINING PROTEIN"/>
    <property type="match status" value="1"/>
</dbReference>
<dbReference type="InterPro" id="IPR040442">
    <property type="entry name" value="Pyrv_kinase-like_dom_sf"/>
</dbReference>
<dbReference type="InterPro" id="IPR011206">
    <property type="entry name" value="Citrate_lyase_beta/mcl1/mcl2"/>
</dbReference>
<feature type="domain" description="HpcH/HpaI aldolase/citrate lyase" evidence="6">
    <location>
        <begin position="9"/>
        <end position="228"/>
    </location>
</feature>
<evidence type="ECO:0000313" key="8">
    <source>
        <dbReference type="Proteomes" id="UP000320393"/>
    </source>
</evidence>
<dbReference type="EMBL" id="VBAM01000384">
    <property type="protein sequence ID" value="TMJ08647.1"/>
    <property type="molecule type" value="Genomic_DNA"/>
</dbReference>
<dbReference type="Gene3D" id="3.20.20.60">
    <property type="entry name" value="Phosphoenolpyruvate-binding domains"/>
    <property type="match status" value="1"/>
</dbReference>
<proteinExistence type="predicted"/>
<feature type="binding site" evidence="5">
    <location>
        <position position="160"/>
    </location>
    <ligand>
        <name>Mg(2+)</name>
        <dbReference type="ChEBI" id="CHEBI:18420"/>
    </ligand>
</feature>
<evidence type="ECO:0000256" key="2">
    <source>
        <dbReference type="ARBA" id="ARBA00022723"/>
    </source>
</evidence>
<evidence type="ECO:0000259" key="6">
    <source>
        <dbReference type="Pfam" id="PF03328"/>
    </source>
</evidence>
<keyword evidence="3 5" id="KW-0460">Magnesium</keyword>
<reference evidence="7 8" key="1">
    <citation type="journal article" date="2019" name="Nat. Microbiol.">
        <title>Mediterranean grassland soil C-N compound turnover is dependent on rainfall and depth, and is mediated by genomically divergent microorganisms.</title>
        <authorList>
            <person name="Diamond S."/>
            <person name="Andeer P.F."/>
            <person name="Li Z."/>
            <person name="Crits-Christoph A."/>
            <person name="Burstein D."/>
            <person name="Anantharaman K."/>
            <person name="Lane K.R."/>
            <person name="Thomas B.C."/>
            <person name="Pan C."/>
            <person name="Northen T.R."/>
            <person name="Banfield J.F."/>
        </authorList>
    </citation>
    <scope>NUCLEOTIDE SEQUENCE [LARGE SCALE GENOMIC DNA]</scope>
    <source>
        <strain evidence="7">NP_5</strain>
    </source>
</reference>
<gene>
    <name evidence="7" type="ORF">E6H02_09705</name>
</gene>
<protein>
    <submittedName>
        <fullName evidence="7">CoA ester lyase</fullName>
    </submittedName>
</protein>
<sequence>MPGTPWILRSLLFVPGHRAEMVEKAARYGADAVILDLENGVAPDAKVRARQVVAAALERGFPEGLPVFVRVNGVESGLLEADLSAAFRPRVDALCVPKCDTADQGHAVDAHLQRVEDRWGIARGRTKLIPMIESARGVLNAPAIARAGERVIAVGFGAEDFTADVGVARTREGAEVAHARAAVGLAAHAGRVEPLNGIYADFRDAAGLQADSRSARALGYTGKMLIHPAQIAPVHAVFAPSPAEVDHARRVVAAFEDAQARGEGIAVVDGAMVDRPVVLRATRILAIADRR</sequence>
<comment type="cofactor">
    <cofactor evidence="1">
        <name>Mg(2+)</name>
        <dbReference type="ChEBI" id="CHEBI:18420"/>
    </cofactor>
</comment>
<name>A0A537LLV0_9BACT</name>
<evidence type="ECO:0000256" key="3">
    <source>
        <dbReference type="ARBA" id="ARBA00022842"/>
    </source>
</evidence>
<evidence type="ECO:0000256" key="1">
    <source>
        <dbReference type="ARBA" id="ARBA00001946"/>
    </source>
</evidence>
<dbReference type="PIRSF" id="PIRSF015582">
    <property type="entry name" value="Cit_lyase_B"/>
    <property type="match status" value="1"/>
</dbReference>
<dbReference type="PANTHER" id="PTHR32308">
    <property type="entry name" value="LYASE BETA SUBUNIT, PUTATIVE (AFU_ORTHOLOGUE AFUA_4G13030)-RELATED"/>
    <property type="match status" value="1"/>
</dbReference>
<dbReference type="SUPFAM" id="SSF51621">
    <property type="entry name" value="Phosphoenolpyruvate/pyruvate domain"/>
    <property type="match status" value="1"/>
</dbReference>